<feature type="compositionally biased region" description="Pro residues" evidence="1">
    <location>
        <begin position="307"/>
        <end position="319"/>
    </location>
</feature>
<evidence type="ECO:0000313" key="2">
    <source>
        <dbReference type="EMBL" id="AHK80744.1"/>
    </source>
</evidence>
<sequence length="528" mass="57765">MLMKQPDDRSPHLFELEQLKEAYPEHAGEIDPLILRLYLLDAQRMFAETVNLHLAEPLEDVVVLHDLRLPLGDEVVEIDHLLINRSLQITLVDSGFMGAESVKVNRLGEAFIRSPESDEWVGVRAAFQELFDKAAKLERILDRERWPKRLGMRLAHPVEVCVVLSDEDEVIIENPTRWEDRVMKITDFIRHYEKTKMKFTLTYGPLNVIQTGLNRVSKATMEKAAKLILDLHEFEPANYSERLGLELDLSGSDMDQNRILKRHGLPDALDEFMPLDELPRSLDEMAPEGEAAWEGQTPESEPEWAPEPEPAAQTPPAPVPATDVQPQDGDSEISPAEEAPAPARKGKGRGSRSTTGKAAGGKGTKGSRATQSKTPRKKTAKDKAATTAKAASRSASGATSGDDSAKAQDADATQAKPAPTETPGEIAGVADPKESAAREGAKAAAAKPTDKGTDQSPHESLPSSRIAASLKMKTPQFLEMMEERGYLARSAEGGLELTEKGRELGGQAKGKGGNRSFSWPKGIRDTLK</sequence>
<reference evidence="3" key="2">
    <citation type="submission" date="2014-02" db="EMBL/GenBank/DDBJ databases">
        <title>Draft Genome Sequence of extremely halophilic bacteria Halorhodospira halochloris.</title>
        <authorList>
            <person name="Singh K.S."/>
        </authorList>
    </citation>
    <scope>NUCLEOTIDE SEQUENCE [LARGE SCALE GENOMIC DNA]</scope>
    <source>
        <strain evidence="3">A</strain>
    </source>
</reference>
<evidence type="ECO:0000313" key="3">
    <source>
        <dbReference type="Proteomes" id="UP000019442"/>
    </source>
</evidence>
<feature type="compositionally biased region" description="Low complexity" evidence="1">
    <location>
        <begin position="410"/>
        <end position="419"/>
    </location>
</feature>
<accession>W8KLT3</accession>
<evidence type="ECO:0000256" key="1">
    <source>
        <dbReference type="SAM" id="MobiDB-lite"/>
    </source>
</evidence>
<evidence type="ECO:0008006" key="4">
    <source>
        <dbReference type="Google" id="ProtNLM"/>
    </source>
</evidence>
<gene>
    <name evidence="2" type="ORF">M911_12285</name>
</gene>
<dbReference type="KEGG" id="hhc:M911_12285"/>
<dbReference type="OrthoDB" id="5793482at2"/>
<dbReference type="RefSeq" id="WP_025282288.1">
    <property type="nucleotide sequence ID" value="NZ_CP007268.1"/>
</dbReference>
<organism evidence="2 3">
    <name type="scientific">Ectothiorhodospira haloalkaliphila</name>
    <dbReference type="NCBI Taxonomy" id="421628"/>
    <lineage>
        <taxon>Bacteria</taxon>
        <taxon>Pseudomonadati</taxon>
        <taxon>Pseudomonadota</taxon>
        <taxon>Gammaproteobacteria</taxon>
        <taxon>Chromatiales</taxon>
        <taxon>Ectothiorhodospiraceae</taxon>
        <taxon>Ectothiorhodospira</taxon>
    </lineage>
</organism>
<name>W8KLT3_9GAMM</name>
<feature type="compositionally biased region" description="Basic and acidic residues" evidence="1">
    <location>
        <begin position="431"/>
        <end position="441"/>
    </location>
</feature>
<reference evidence="2 3" key="1">
    <citation type="journal article" date="2014" name="J Genomics">
        <title>Draft Genome Sequence of the Extremely Halophilic Phototrophic Purple Sulfur Bacterium Halorhodospira halochloris.</title>
        <authorList>
            <person name="Singh K.S."/>
            <person name="Kirksey J."/>
            <person name="Hoff W.D."/>
            <person name="Deole R."/>
        </authorList>
    </citation>
    <scope>NUCLEOTIDE SEQUENCE [LARGE SCALE GENOMIC DNA]</scope>
    <source>
        <strain evidence="2 3">A</strain>
    </source>
</reference>
<feature type="region of interest" description="Disordered" evidence="1">
    <location>
        <begin position="289"/>
        <end position="469"/>
    </location>
</feature>
<feature type="compositionally biased region" description="Basic and acidic residues" evidence="1">
    <location>
        <begin position="448"/>
        <end position="457"/>
    </location>
</feature>
<dbReference type="HOGENOM" id="CLU_515597_0_0_6"/>
<dbReference type="AlphaFoldDB" id="W8KLT3"/>
<dbReference type="Proteomes" id="UP000019442">
    <property type="component" value="Chromosome"/>
</dbReference>
<dbReference type="EMBL" id="CP007268">
    <property type="protein sequence ID" value="AHK80744.1"/>
    <property type="molecule type" value="Genomic_DNA"/>
</dbReference>
<keyword evidence="3" id="KW-1185">Reference proteome</keyword>
<protein>
    <recommendedName>
        <fullName evidence="4">NERD domain-containing protein</fullName>
    </recommendedName>
</protein>
<proteinExistence type="predicted"/>
<feature type="region of interest" description="Disordered" evidence="1">
    <location>
        <begin position="497"/>
        <end position="528"/>
    </location>
</feature>
<feature type="compositionally biased region" description="Low complexity" evidence="1">
    <location>
        <begin position="385"/>
        <end position="402"/>
    </location>
</feature>